<dbReference type="Gene3D" id="1.10.287.130">
    <property type="match status" value="1"/>
</dbReference>
<dbReference type="Gene3D" id="3.40.50.2300">
    <property type="match status" value="1"/>
</dbReference>
<feature type="domain" description="Response regulatory" evidence="8">
    <location>
        <begin position="522"/>
        <end position="641"/>
    </location>
</feature>
<dbReference type="CDD" id="cd00130">
    <property type="entry name" value="PAS"/>
    <property type="match status" value="2"/>
</dbReference>
<evidence type="ECO:0000259" key="8">
    <source>
        <dbReference type="PROSITE" id="PS50110"/>
    </source>
</evidence>
<dbReference type="PANTHER" id="PTHR45339">
    <property type="entry name" value="HYBRID SIGNAL TRANSDUCTION HISTIDINE KINASE J"/>
    <property type="match status" value="1"/>
</dbReference>
<dbReference type="NCBIfam" id="TIGR00229">
    <property type="entry name" value="sensory_box"/>
    <property type="match status" value="2"/>
</dbReference>
<dbReference type="InterPro" id="IPR035965">
    <property type="entry name" value="PAS-like_dom_sf"/>
</dbReference>
<dbReference type="SMART" id="SM00387">
    <property type="entry name" value="HATPase_c"/>
    <property type="match status" value="1"/>
</dbReference>
<keyword evidence="4" id="KW-0902">Two-component regulatory system</keyword>
<dbReference type="Pfam" id="PF02518">
    <property type="entry name" value="HATPase_c"/>
    <property type="match status" value="1"/>
</dbReference>
<comment type="catalytic activity">
    <reaction evidence="1">
        <text>ATP + protein L-histidine = ADP + protein N-phospho-L-histidine.</text>
        <dbReference type="EC" id="2.7.13.3"/>
    </reaction>
</comment>
<dbReference type="InterPro" id="IPR036097">
    <property type="entry name" value="HisK_dim/P_sf"/>
</dbReference>
<dbReference type="InterPro" id="IPR011006">
    <property type="entry name" value="CheY-like_superfamily"/>
</dbReference>
<dbReference type="InterPro" id="IPR004358">
    <property type="entry name" value="Sig_transdc_His_kin-like_C"/>
</dbReference>
<dbReference type="SUPFAM" id="SSF52172">
    <property type="entry name" value="CheY-like"/>
    <property type="match status" value="1"/>
</dbReference>
<keyword evidence="11" id="KW-1185">Reference proteome</keyword>
<dbReference type="PROSITE" id="PS50109">
    <property type="entry name" value="HIS_KIN"/>
    <property type="match status" value="1"/>
</dbReference>
<dbReference type="SUPFAM" id="SSF55874">
    <property type="entry name" value="ATPase domain of HSP90 chaperone/DNA topoisomerase II/histidine kinase"/>
    <property type="match status" value="1"/>
</dbReference>
<evidence type="ECO:0000256" key="5">
    <source>
        <dbReference type="PROSITE-ProRule" id="PRU00169"/>
    </source>
</evidence>
<evidence type="ECO:0000256" key="4">
    <source>
        <dbReference type="ARBA" id="ARBA00023012"/>
    </source>
</evidence>
<reference evidence="11" key="1">
    <citation type="journal article" date="2019" name="Int. J. Syst. Evol. Microbiol.">
        <title>The Global Catalogue of Microorganisms (GCM) 10K type strain sequencing project: providing services to taxonomists for standard genome sequencing and annotation.</title>
        <authorList>
            <consortium name="The Broad Institute Genomics Platform"/>
            <consortium name="The Broad Institute Genome Sequencing Center for Infectious Disease"/>
            <person name="Wu L."/>
            <person name="Ma J."/>
        </authorList>
    </citation>
    <scope>NUCLEOTIDE SEQUENCE [LARGE SCALE GENOMIC DNA]</scope>
    <source>
        <strain evidence="11">KCTC 52168</strain>
    </source>
</reference>
<dbReference type="Gene3D" id="3.30.450.20">
    <property type="entry name" value="PAS domain"/>
    <property type="match status" value="2"/>
</dbReference>
<evidence type="ECO:0000256" key="1">
    <source>
        <dbReference type="ARBA" id="ARBA00000085"/>
    </source>
</evidence>
<dbReference type="InterPro" id="IPR005467">
    <property type="entry name" value="His_kinase_dom"/>
</dbReference>
<dbReference type="PROSITE" id="PS50112">
    <property type="entry name" value="PAS"/>
    <property type="match status" value="2"/>
</dbReference>
<feature type="domain" description="PAS" evidence="9">
    <location>
        <begin position="12"/>
        <end position="82"/>
    </location>
</feature>
<dbReference type="Pfam" id="PF00512">
    <property type="entry name" value="HisKA"/>
    <property type="match status" value="1"/>
</dbReference>
<evidence type="ECO:0000313" key="10">
    <source>
        <dbReference type="EMBL" id="MFC3147908.1"/>
    </source>
</evidence>
<keyword evidence="3 5" id="KW-0597">Phosphoprotein</keyword>
<dbReference type="Pfam" id="PF08448">
    <property type="entry name" value="PAS_4"/>
    <property type="match status" value="2"/>
</dbReference>
<protein>
    <recommendedName>
        <fullName evidence="2">histidine kinase</fullName>
        <ecNumber evidence="2">2.7.13.3</ecNumber>
    </recommendedName>
</protein>
<dbReference type="RefSeq" id="WP_377303381.1">
    <property type="nucleotide sequence ID" value="NZ_CP180191.1"/>
</dbReference>
<comment type="caution">
    <text evidence="10">The sequence shown here is derived from an EMBL/GenBank/DDBJ whole genome shotgun (WGS) entry which is preliminary data.</text>
</comment>
<organism evidence="10 11">
    <name type="scientific">Piscinibacterium candidicorallinum</name>
    <dbReference type="NCBI Taxonomy" id="1793872"/>
    <lineage>
        <taxon>Bacteria</taxon>
        <taxon>Pseudomonadati</taxon>
        <taxon>Pseudomonadota</taxon>
        <taxon>Betaproteobacteria</taxon>
        <taxon>Burkholderiales</taxon>
        <taxon>Piscinibacterium</taxon>
    </lineage>
</organism>
<feature type="modified residue" description="4-aspartylphosphate" evidence="5">
    <location>
        <position position="571"/>
    </location>
</feature>
<dbReference type="CDD" id="cd17546">
    <property type="entry name" value="REC_hyHK_CKI1_RcsC-like"/>
    <property type="match status" value="1"/>
</dbReference>
<feature type="domain" description="Histidine kinase" evidence="7">
    <location>
        <begin position="280"/>
        <end position="496"/>
    </location>
</feature>
<gene>
    <name evidence="10" type="ORF">ACFOEN_09660</name>
</gene>
<evidence type="ECO:0000256" key="3">
    <source>
        <dbReference type="ARBA" id="ARBA00022553"/>
    </source>
</evidence>
<dbReference type="Gene3D" id="3.30.565.10">
    <property type="entry name" value="Histidine kinase-like ATPase, C-terminal domain"/>
    <property type="match status" value="1"/>
</dbReference>
<dbReference type="SMART" id="SM00388">
    <property type="entry name" value="HisKA"/>
    <property type="match status" value="1"/>
</dbReference>
<sequence length="650" mass="70430">MSLNDPAAFEIAPAVLRMLLDVLPLGIFLRDEHGRVLLVNQLAAKRFGRDPEEMLGKTPHELYAADAAERILATDRQVLLDGKMIEREEHHVLADRKPHTMFIGKVRVDLGGGRFGVLGFGLDVTARKQAEDALRAQSDLLAKILDADPSFIVLKDAQGRYLMANRSFQEWTGRTLEELQQITAQGLARNDAEREQIAAHEAVSRATGVPVTRVERYVRADGSPSVVEATRICLRDVAGQEQMLVVSHDVTAAHRREAELEAARQRADEANRAKDAFLANMSHELRTPMHGVLGSLSLLGGMDLSPEQRRLVEIAQSSGRHLLGVIDDVLDYSKIEAGGLTLDQQAVNVAAVAREACAGLSLIARGKGVALDVELAADLPAAIRADAQRLRQVFINLLGNALKFTEQGRVCLRLHAAPGTIHCSVQDTGIGMSPEQLARIFEPFVQADDSIGKRFGGTGLGLSISRRLLQAMGCELLVSSSPGAGSTFSFALPAQTVTAPRHTRTSGRNGAARPTVELRALRLLLVEDQALNRMVSHALLSGMGHEVMLAEDGETALRLLDQAAVDCVLMDLQMPVMDGLTAVRLLREQERQNGRTRTPVIALTAHALPEHRAQCMAAGMDGYLTKPFNRESLQAELLDVLGPGAELAPA</sequence>
<dbReference type="InterPro" id="IPR001789">
    <property type="entry name" value="Sig_transdc_resp-reg_receiver"/>
</dbReference>
<dbReference type="CDD" id="cd00082">
    <property type="entry name" value="HisKA"/>
    <property type="match status" value="1"/>
</dbReference>
<evidence type="ECO:0000256" key="6">
    <source>
        <dbReference type="SAM" id="Coils"/>
    </source>
</evidence>
<evidence type="ECO:0000256" key="2">
    <source>
        <dbReference type="ARBA" id="ARBA00012438"/>
    </source>
</evidence>
<evidence type="ECO:0000259" key="7">
    <source>
        <dbReference type="PROSITE" id="PS50109"/>
    </source>
</evidence>
<dbReference type="EMBL" id="JBHRTI010000004">
    <property type="protein sequence ID" value="MFC3147908.1"/>
    <property type="molecule type" value="Genomic_DNA"/>
</dbReference>
<dbReference type="Proteomes" id="UP001595556">
    <property type="component" value="Unassembled WGS sequence"/>
</dbReference>
<dbReference type="PROSITE" id="PS50110">
    <property type="entry name" value="RESPONSE_REGULATORY"/>
    <property type="match status" value="1"/>
</dbReference>
<dbReference type="InterPro" id="IPR003594">
    <property type="entry name" value="HATPase_dom"/>
</dbReference>
<keyword evidence="6" id="KW-0175">Coiled coil</keyword>
<dbReference type="SUPFAM" id="SSF47384">
    <property type="entry name" value="Homodimeric domain of signal transducing histidine kinase"/>
    <property type="match status" value="1"/>
</dbReference>
<dbReference type="PANTHER" id="PTHR45339:SF1">
    <property type="entry name" value="HYBRID SIGNAL TRANSDUCTION HISTIDINE KINASE J"/>
    <property type="match status" value="1"/>
</dbReference>
<dbReference type="InterPro" id="IPR000014">
    <property type="entry name" value="PAS"/>
</dbReference>
<feature type="domain" description="PAS" evidence="9">
    <location>
        <begin position="137"/>
        <end position="179"/>
    </location>
</feature>
<accession>A0ABV7H5H6</accession>
<dbReference type="InterPro" id="IPR036890">
    <property type="entry name" value="HATPase_C_sf"/>
</dbReference>
<dbReference type="InterPro" id="IPR013656">
    <property type="entry name" value="PAS_4"/>
</dbReference>
<feature type="coiled-coil region" evidence="6">
    <location>
        <begin position="253"/>
        <end position="280"/>
    </location>
</feature>
<dbReference type="InterPro" id="IPR003661">
    <property type="entry name" value="HisK_dim/P_dom"/>
</dbReference>
<dbReference type="EC" id="2.7.13.3" evidence="2"/>
<dbReference type="PRINTS" id="PR00344">
    <property type="entry name" value="BCTRLSENSOR"/>
</dbReference>
<dbReference type="SUPFAM" id="SSF55785">
    <property type="entry name" value="PYP-like sensor domain (PAS domain)"/>
    <property type="match status" value="2"/>
</dbReference>
<name>A0ABV7H5H6_9BURK</name>
<dbReference type="SMART" id="SM00091">
    <property type="entry name" value="PAS"/>
    <property type="match status" value="2"/>
</dbReference>
<dbReference type="Pfam" id="PF00072">
    <property type="entry name" value="Response_reg"/>
    <property type="match status" value="1"/>
</dbReference>
<proteinExistence type="predicted"/>
<dbReference type="SMART" id="SM00448">
    <property type="entry name" value="REC"/>
    <property type="match status" value="1"/>
</dbReference>
<evidence type="ECO:0000313" key="11">
    <source>
        <dbReference type="Proteomes" id="UP001595556"/>
    </source>
</evidence>
<evidence type="ECO:0000259" key="9">
    <source>
        <dbReference type="PROSITE" id="PS50112"/>
    </source>
</evidence>
<dbReference type="CDD" id="cd16922">
    <property type="entry name" value="HATPase_EvgS-ArcB-TorS-like"/>
    <property type="match status" value="1"/>
</dbReference>